<feature type="region of interest" description="Disordered" evidence="1">
    <location>
        <begin position="117"/>
        <end position="177"/>
    </location>
</feature>
<gene>
    <name evidence="2" type="ORF">OJ253_3414</name>
</gene>
<accession>A0A9D5DE11</accession>
<evidence type="ECO:0000313" key="2">
    <source>
        <dbReference type="EMBL" id="KAJ1604946.1"/>
    </source>
</evidence>
<comment type="caution">
    <text evidence="2">The sequence shown here is derived from an EMBL/GenBank/DDBJ whole genome shotgun (WGS) entry which is preliminary data.</text>
</comment>
<name>A0A9D5DE11_9CRYT</name>
<evidence type="ECO:0000256" key="1">
    <source>
        <dbReference type="SAM" id="MobiDB-lite"/>
    </source>
</evidence>
<dbReference type="OrthoDB" id="342811at2759"/>
<dbReference type="AlphaFoldDB" id="A0A9D5DE11"/>
<sequence length="177" mass="20179">MNGAPSLVTICVNKLRTIRNSITSLKERDISKDLIYLIFKGSTCHELLVAERNNVGIEKMFGSDDGQIWDSLWETAVKIRFSHSEQTLSKKESSETYREFFIRSQEDAERKFKSHILKRSNSMGGSKQPLEEKHQCSGEHSPLQLPKHTAQTKELQDDDFGQKAKQAQQQSHSEGVL</sequence>
<dbReference type="Proteomes" id="UP001067231">
    <property type="component" value="Unassembled WGS sequence"/>
</dbReference>
<protein>
    <submittedName>
        <fullName evidence="2">Uncharacterized protein</fullName>
    </submittedName>
</protein>
<proteinExistence type="predicted"/>
<reference evidence="2" key="1">
    <citation type="submission" date="2022-10" db="EMBL/GenBank/DDBJ databases">
        <title>Adaptive evolution leads to modifications in subtelomeric GC content in a zoonotic Cryptosporidium species.</title>
        <authorList>
            <person name="Li J."/>
            <person name="Feng Y."/>
            <person name="Xiao L."/>
        </authorList>
    </citation>
    <scope>NUCLEOTIDE SEQUENCE</scope>
    <source>
        <strain evidence="2">33844</strain>
    </source>
</reference>
<dbReference type="EMBL" id="JAPCXC010000114">
    <property type="protein sequence ID" value="KAJ1604946.1"/>
    <property type="molecule type" value="Genomic_DNA"/>
</dbReference>
<organism evidence="2">
    <name type="scientific">Cryptosporidium canis</name>
    <dbReference type="NCBI Taxonomy" id="195482"/>
    <lineage>
        <taxon>Eukaryota</taxon>
        <taxon>Sar</taxon>
        <taxon>Alveolata</taxon>
        <taxon>Apicomplexa</taxon>
        <taxon>Conoidasida</taxon>
        <taxon>Coccidia</taxon>
        <taxon>Eucoccidiorida</taxon>
        <taxon>Eimeriorina</taxon>
        <taxon>Cryptosporidiidae</taxon>
        <taxon>Cryptosporidium</taxon>
    </lineage>
</organism>